<dbReference type="Pfam" id="PF14864">
    <property type="entry name" value="Alkyl_sulf_C"/>
    <property type="match status" value="1"/>
</dbReference>
<protein>
    <submittedName>
        <fullName evidence="7">MBL fold metallo-hydrolase</fullName>
    </submittedName>
</protein>
<dbReference type="InterPro" id="IPR029229">
    <property type="entry name" value="Alkyl_sulf_C"/>
</dbReference>
<dbReference type="PANTHER" id="PTHR43223:SF1">
    <property type="entry name" value="ALKYL_ARYL-SULFATASE BDS1"/>
    <property type="match status" value="1"/>
</dbReference>
<dbReference type="PANTHER" id="PTHR43223">
    <property type="entry name" value="ALKYL/ARYL-SULFATASE"/>
    <property type="match status" value="1"/>
</dbReference>
<dbReference type="CDD" id="cd07710">
    <property type="entry name" value="arylsulfatase_Sdsa1-like_MBL-fold"/>
    <property type="match status" value="1"/>
</dbReference>
<dbReference type="EMBL" id="JAFKCZ010000005">
    <property type="protein sequence ID" value="MBN7796546.1"/>
    <property type="molecule type" value="Genomic_DNA"/>
</dbReference>
<evidence type="ECO:0000256" key="1">
    <source>
        <dbReference type="ARBA" id="ARBA00022723"/>
    </source>
</evidence>
<dbReference type="Pfam" id="PF14863">
    <property type="entry name" value="Alkyl_sulf_dimr"/>
    <property type="match status" value="1"/>
</dbReference>
<dbReference type="SMART" id="SM00849">
    <property type="entry name" value="Lactamase_B"/>
    <property type="match status" value="1"/>
</dbReference>
<evidence type="ECO:0000256" key="5">
    <source>
        <dbReference type="SAM" id="SignalP"/>
    </source>
</evidence>
<evidence type="ECO:0000256" key="2">
    <source>
        <dbReference type="ARBA" id="ARBA00022801"/>
    </source>
</evidence>
<dbReference type="GO" id="GO:0018741">
    <property type="term" value="F:linear primary-alkylsulfatase activity"/>
    <property type="evidence" value="ECO:0007669"/>
    <property type="project" value="InterPro"/>
</dbReference>
<dbReference type="Gene3D" id="1.25.40.880">
    <property type="entry name" value="Alkyl sulfatase, dimerisation domain"/>
    <property type="match status" value="1"/>
</dbReference>
<comment type="caution">
    <text evidence="7">The sequence shown here is derived from an EMBL/GenBank/DDBJ whole genome shotgun (WGS) entry which is preliminary data.</text>
</comment>
<dbReference type="InterPro" id="IPR036866">
    <property type="entry name" value="RibonucZ/Hydroxyglut_hydro"/>
</dbReference>
<keyword evidence="1" id="KW-0479">Metal-binding</keyword>
<evidence type="ECO:0000256" key="3">
    <source>
        <dbReference type="ARBA" id="ARBA00022833"/>
    </source>
</evidence>
<keyword evidence="5" id="KW-0732">Signal</keyword>
<dbReference type="GO" id="GO:0046983">
    <property type="term" value="F:protein dimerization activity"/>
    <property type="evidence" value="ECO:0007669"/>
    <property type="project" value="InterPro"/>
</dbReference>
<evidence type="ECO:0000313" key="7">
    <source>
        <dbReference type="EMBL" id="MBN7796546.1"/>
    </source>
</evidence>
<comment type="similarity">
    <text evidence="4">Belongs to the metallo-beta-lactamase superfamily. Type III sulfatase family.</text>
</comment>
<reference evidence="7" key="1">
    <citation type="submission" date="2021-02" db="EMBL/GenBank/DDBJ databases">
        <title>PHA producing bacteria isolated from coastal sediment in Guangdong, Shenzhen.</title>
        <authorList>
            <person name="Zheng W."/>
            <person name="Yu S."/>
            <person name="Huang Y."/>
        </authorList>
    </citation>
    <scope>NUCLEOTIDE SEQUENCE</scope>
    <source>
        <strain evidence="7">TN14-10</strain>
    </source>
</reference>
<accession>A0A939IJQ7</accession>
<evidence type="ECO:0000313" key="8">
    <source>
        <dbReference type="Proteomes" id="UP000664303"/>
    </source>
</evidence>
<proteinExistence type="inferred from homology"/>
<keyword evidence="8" id="KW-1185">Reference proteome</keyword>
<feature type="domain" description="Metallo-beta-lactamase" evidence="6">
    <location>
        <begin position="68"/>
        <end position="285"/>
    </location>
</feature>
<keyword evidence="2" id="KW-0378">Hydrolase</keyword>
<dbReference type="InterPro" id="IPR052195">
    <property type="entry name" value="Bact_Alkyl/Aryl-Sulfatase"/>
</dbReference>
<dbReference type="AlphaFoldDB" id="A0A939IJQ7"/>
<dbReference type="Gene3D" id="3.30.1050.10">
    <property type="entry name" value="SCP2 sterol-binding domain"/>
    <property type="match status" value="1"/>
</dbReference>
<keyword evidence="3" id="KW-0862">Zinc</keyword>
<evidence type="ECO:0000256" key="4">
    <source>
        <dbReference type="ARBA" id="ARBA00033751"/>
    </source>
</evidence>
<dbReference type="InterPro" id="IPR036527">
    <property type="entry name" value="SCP2_sterol-bd_dom_sf"/>
</dbReference>
<dbReference type="Gene3D" id="3.60.15.30">
    <property type="entry name" value="Metallo-beta-lactamase domain"/>
    <property type="match status" value="1"/>
</dbReference>
<gene>
    <name evidence="7" type="ORF">JYP50_08085</name>
</gene>
<dbReference type="Proteomes" id="UP000664303">
    <property type="component" value="Unassembled WGS sequence"/>
</dbReference>
<dbReference type="InterPro" id="IPR044097">
    <property type="entry name" value="Bds1/SdsA1_MBL-fold"/>
</dbReference>
<dbReference type="InterPro" id="IPR038536">
    <property type="entry name" value="Alkyl/aryl-sulf_dimr_sf"/>
</dbReference>
<dbReference type="GO" id="GO:0018909">
    <property type="term" value="P:dodecyl sulfate metabolic process"/>
    <property type="evidence" value="ECO:0007669"/>
    <property type="project" value="InterPro"/>
</dbReference>
<name>A0A939IJQ7_9GAMM</name>
<feature type="signal peptide" evidence="5">
    <location>
        <begin position="1"/>
        <end position="27"/>
    </location>
</feature>
<organism evidence="7 8">
    <name type="scientific">Parahaliea mediterranea</name>
    <dbReference type="NCBI Taxonomy" id="651086"/>
    <lineage>
        <taxon>Bacteria</taxon>
        <taxon>Pseudomonadati</taxon>
        <taxon>Pseudomonadota</taxon>
        <taxon>Gammaproteobacteria</taxon>
        <taxon>Cellvibrionales</taxon>
        <taxon>Halieaceae</taxon>
        <taxon>Parahaliea</taxon>
    </lineage>
</organism>
<sequence length="596" mass="64878">MFSRTWLCAKSWLVGVAVLCTVAAAEAAISEREVSPFINAELEAHSALFDKKIYRIGDNVYSAVGWGLANTIMIEGDDGVIIVDTGEDINSARTIAEELRNISDKPVRAVIYTHFHPDHINGVKAYVSQEQANSGEIAVIAHSSLLGNVINQGGNIGPILGMRTGYTSGALLPPEQREGGNLGIGPNPNVGPATFIAPTVTYEDRRTMNIAGVELELRHVPSEAPDETAVYLPGQNILLSGEAIQGPTLPNIHTLRGTKFRDPVLWYKSIDVLRTYKAEHLVPSHGPPVSGVAEVERVLRVTRDGIQYIHDQTIRGMNNGLTPDELAQSVKLPAYLASQKPWLGEYYGTVKHSVRQIYQGYLGWFSGDPVDLDPTPRVASAQRYIALMGGRDVVLEEAGRAYSGEDYQWASELATLLIRVDHEDRDARLLKAAAFRQLGYASVNPNWRNWYLTSASELDGTLDIAAVQRRMAAGVSSPDLLKALPAASLVEGMSTRLRAELTADVHSTLAFNVVDEGERFSLEIRRGIAQFHSAPLAHMDAEVRLEKAVLQRLLAGKVTVSDGVKTGDIRLSGDAAAAGRFFDYFAPPGLINLTVR</sequence>
<dbReference type="GO" id="GO:0046872">
    <property type="term" value="F:metal ion binding"/>
    <property type="evidence" value="ECO:0007669"/>
    <property type="project" value="UniProtKB-KW"/>
</dbReference>
<feature type="chain" id="PRO_5037280880" evidence="5">
    <location>
        <begin position="28"/>
        <end position="596"/>
    </location>
</feature>
<dbReference type="InterPro" id="IPR001279">
    <property type="entry name" value="Metallo-B-lactamas"/>
</dbReference>
<dbReference type="SUPFAM" id="SSF56281">
    <property type="entry name" value="Metallo-hydrolase/oxidoreductase"/>
    <property type="match status" value="1"/>
</dbReference>
<dbReference type="Pfam" id="PF00753">
    <property type="entry name" value="Lactamase_B"/>
    <property type="match status" value="1"/>
</dbReference>
<dbReference type="RefSeq" id="WP_206559989.1">
    <property type="nucleotide sequence ID" value="NZ_JAFKCZ010000005.1"/>
</dbReference>
<dbReference type="InterPro" id="IPR029228">
    <property type="entry name" value="Alkyl_sulf_dimr"/>
</dbReference>
<evidence type="ECO:0000259" key="6">
    <source>
        <dbReference type="SMART" id="SM00849"/>
    </source>
</evidence>
<dbReference type="SUPFAM" id="SSF55718">
    <property type="entry name" value="SCP-like"/>
    <property type="match status" value="1"/>
</dbReference>